<sequence>PAYESRTKRCCIAVQQKCGGYGTDDTAIVRFGECFLGICLHVGGIHYQQHSKRENGTFNASRNTVQRETANRQDLDDRAHKGHVVIYLQRAKGWLFYVPGANKMIPSAWATFPGSSQLTTMLRKGQPFEPQKKEANNKMGIPFLLNNLRLGDFSREKKFAEQEQTAAKIAKPSDVIPRTYKEAMRSHESEEWSRAIEEELQNMKRMDVFEVAPLDKMQHTINGGWIFAKKINNLSGQVRYKARYVARGNKQCYNKEYRETFALTATFSALRLLLTWAAKHNWLVHSFDFTAAYLNAPMDMEVWIKPPDGMNVPPNMGCRLKKALYGTRQAGRCLWEHLGGRLKALGFSKSAFNNSVYFNFRNNAMTWIHVDDGVVIAQTKNDLDDLKQGLERSFLIKWKEGVENMIGMEIERQAAGFTLNQKRLIESIISKHWDGKRANATPLPAKSKVYTMTRNDQITDQKSFLSIVGSLSYVANGTRPDISFAVNLLARHAQAPGRQHWAMLQHLLGYLHQTQRQGLRLFPNDEEIAVSSDASWGGEFSRSTHGYLLMVHGCAIAWSSKRLAMVAASTSNAEYMALSLASRQGMWMRRLIRDVFGKSMRLLLLCDNESAIKISKDSVSNKRTRHSDRDFYIVNEMLYNKEAELEWVCTRDMKANGLTKSLGPLLHQQFCSHFLS</sequence>
<dbReference type="InterPro" id="IPR043502">
    <property type="entry name" value="DNA/RNA_pol_sf"/>
</dbReference>
<dbReference type="CDD" id="cd09272">
    <property type="entry name" value="RNase_HI_RT_Ty1"/>
    <property type="match status" value="1"/>
</dbReference>
<accession>A0A9Q3F6T0</accession>
<keyword evidence="3" id="KW-1185">Reference proteome</keyword>
<reference evidence="2" key="1">
    <citation type="submission" date="2021-03" db="EMBL/GenBank/DDBJ databases">
        <title>Draft genome sequence of rust myrtle Austropuccinia psidii MF-1, a brazilian biotype.</title>
        <authorList>
            <person name="Quecine M.C."/>
            <person name="Pachon D.M.R."/>
            <person name="Bonatelli M.L."/>
            <person name="Correr F.H."/>
            <person name="Franceschini L.M."/>
            <person name="Leite T.F."/>
            <person name="Margarido G.R.A."/>
            <person name="Almeida C.A."/>
            <person name="Ferrarezi J.A."/>
            <person name="Labate C.A."/>
        </authorList>
    </citation>
    <scope>NUCLEOTIDE SEQUENCE</scope>
    <source>
        <strain evidence="2">MF-1</strain>
    </source>
</reference>
<feature type="non-terminal residue" evidence="2">
    <location>
        <position position="1"/>
    </location>
</feature>
<dbReference type="EMBL" id="AVOT02036631">
    <property type="protein sequence ID" value="MBW0531182.1"/>
    <property type="molecule type" value="Genomic_DNA"/>
</dbReference>
<comment type="caution">
    <text evidence="2">The sequence shown here is derived from an EMBL/GenBank/DDBJ whole genome shotgun (WGS) entry which is preliminary data.</text>
</comment>
<dbReference type="InterPro" id="IPR013103">
    <property type="entry name" value="RVT_2"/>
</dbReference>
<dbReference type="AlphaFoldDB" id="A0A9Q3F6T0"/>
<organism evidence="2 3">
    <name type="scientific">Austropuccinia psidii MF-1</name>
    <dbReference type="NCBI Taxonomy" id="1389203"/>
    <lineage>
        <taxon>Eukaryota</taxon>
        <taxon>Fungi</taxon>
        <taxon>Dikarya</taxon>
        <taxon>Basidiomycota</taxon>
        <taxon>Pucciniomycotina</taxon>
        <taxon>Pucciniomycetes</taxon>
        <taxon>Pucciniales</taxon>
        <taxon>Sphaerophragmiaceae</taxon>
        <taxon>Austropuccinia</taxon>
    </lineage>
</organism>
<dbReference type="SUPFAM" id="SSF56672">
    <property type="entry name" value="DNA/RNA polymerases"/>
    <property type="match status" value="1"/>
</dbReference>
<evidence type="ECO:0000313" key="2">
    <source>
        <dbReference type="EMBL" id="MBW0531182.1"/>
    </source>
</evidence>
<feature type="domain" description="Reverse transcriptase Ty1/copia-type" evidence="1">
    <location>
        <begin position="207"/>
        <end position="432"/>
    </location>
</feature>
<protein>
    <recommendedName>
        <fullName evidence="1">Reverse transcriptase Ty1/copia-type domain-containing protein</fullName>
    </recommendedName>
</protein>
<evidence type="ECO:0000259" key="1">
    <source>
        <dbReference type="Pfam" id="PF07727"/>
    </source>
</evidence>
<dbReference type="PANTHER" id="PTHR11439">
    <property type="entry name" value="GAG-POL-RELATED RETROTRANSPOSON"/>
    <property type="match status" value="1"/>
</dbReference>
<gene>
    <name evidence="2" type="ORF">O181_070897</name>
</gene>
<dbReference type="OrthoDB" id="41786at2759"/>
<dbReference type="Proteomes" id="UP000765509">
    <property type="component" value="Unassembled WGS sequence"/>
</dbReference>
<name>A0A9Q3F6T0_9BASI</name>
<proteinExistence type="predicted"/>
<dbReference type="Pfam" id="PF07727">
    <property type="entry name" value="RVT_2"/>
    <property type="match status" value="1"/>
</dbReference>
<dbReference type="PANTHER" id="PTHR11439:SF467">
    <property type="entry name" value="INTEGRASE CATALYTIC DOMAIN-CONTAINING PROTEIN"/>
    <property type="match status" value="1"/>
</dbReference>
<evidence type="ECO:0000313" key="3">
    <source>
        <dbReference type="Proteomes" id="UP000765509"/>
    </source>
</evidence>